<dbReference type="PhylomeDB" id="D6WVP4"/>
<dbReference type="Gene3D" id="2.30.39.10">
    <property type="entry name" value="Alpha-1-antitrypsin, domain 1"/>
    <property type="match status" value="2"/>
</dbReference>
<evidence type="ECO:0000256" key="2">
    <source>
        <dbReference type="ARBA" id="ARBA00022690"/>
    </source>
</evidence>
<keyword evidence="3" id="KW-0722">Serine protease inhibitor</keyword>
<evidence type="ECO:0000256" key="4">
    <source>
        <dbReference type="RuleBase" id="RU000411"/>
    </source>
</evidence>
<dbReference type="Pfam" id="PF00079">
    <property type="entry name" value="Serpin"/>
    <property type="match status" value="1"/>
</dbReference>
<protein>
    <submittedName>
        <fullName evidence="7">Serpin peptidase inhibitor 24</fullName>
    </submittedName>
</protein>
<dbReference type="Gene3D" id="3.30.497.10">
    <property type="entry name" value="Antithrombin, subunit I, domain 2"/>
    <property type="match status" value="1"/>
</dbReference>
<reference evidence="7 8" key="2">
    <citation type="journal article" date="2010" name="Nucleic Acids Res.">
        <title>BeetleBase in 2010: revisions to provide comprehensive genomic information for Tribolium castaneum.</title>
        <authorList>
            <person name="Kim H.S."/>
            <person name="Murphy T."/>
            <person name="Xia J."/>
            <person name="Caragea D."/>
            <person name="Park Y."/>
            <person name="Beeman R.W."/>
            <person name="Lorenzen M.D."/>
            <person name="Butcher S."/>
            <person name="Manak J.R."/>
            <person name="Brown S.J."/>
        </authorList>
    </citation>
    <scope>GENOME REANNOTATION</scope>
    <source>
        <strain evidence="7 8">Georgia GA2</strain>
    </source>
</reference>
<name>D6WVP4_TRICA</name>
<dbReference type="PANTHER" id="PTHR11461:SF211">
    <property type="entry name" value="GH10112P-RELATED"/>
    <property type="match status" value="1"/>
</dbReference>
<dbReference type="GO" id="GO:0004867">
    <property type="term" value="F:serine-type endopeptidase inhibitor activity"/>
    <property type="evidence" value="ECO:0007669"/>
    <property type="project" value="UniProtKB-KW"/>
</dbReference>
<proteinExistence type="inferred from homology"/>
<dbReference type="GO" id="GO:0005615">
    <property type="term" value="C:extracellular space"/>
    <property type="evidence" value="ECO:0000318"/>
    <property type="project" value="GO_Central"/>
</dbReference>
<dbReference type="STRING" id="7070.D6WVP4"/>
<feature type="signal peptide" evidence="5">
    <location>
        <begin position="1"/>
        <end position="16"/>
    </location>
</feature>
<dbReference type="AlphaFoldDB" id="D6WVP4"/>
<evidence type="ECO:0000313" key="7">
    <source>
        <dbReference type="EMBL" id="EFA09222.1"/>
    </source>
</evidence>
<dbReference type="OrthoDB" id="9518664at2759"/>
<dbReference type="KEGG" id="tca:662831"/>
<dbReference type="InterPro" id="IPR023795">
    <property type="entry name" value="Serpin_CS"/>
</dbReference>
<dbReference type="eggNOG" id="KOG2392">
    <property type="taxonomic scope" value="Eukaryota"/>
</dbReference>
<dbReference type="InterPro" id="IPR000215">
    <property type="entry name" value="Serpin_fam"/>
</dbReference>
<evidence type="ECO:0000256" key="1">
    <source>
        <dbReference type="ARBA" id="ARBA00009500"/>
    </source>
</evidence>
<feature type="domain" description="Serpin" evidence="6">
    <location>
        <begin position="32"/>
        <end position="388"/>
    </location>
</feature>
<dbReference type="InterPro" id="IPR042178">
    <property type="entry name" value="Serpin_sf_1"/>
</dbReference>
<keyword evidence="5" id="KW-0732">Signal</keyword>
<reference evidence="7 8" key="1">
    <citation type="journal article" date="2008" name="Nature">
        <title>The genome of the model beetle and pest Tribolium castaneum.</title>
        <authorList>
            <consortium name="Tribolium Genome Sequencing Consortium"/>
            <person name="Richards S."/>
            <person name="Gibbs R.A."/>
            <person name="Weinstock G.M."/>
            <person name="Brown S.J."/>
            <person name="Denell R."/>
            <person name="Beeman R.W."/>
            <person name="Gibbs R."/>
            <person name="Beeman R.W."/>
            <person name="Brown S.J."/>
            <person name="Bucher G."/>
            <person name="Friedrich M."/>
            <person name="Grimmelikhuijzen C.J."/>
            <person name="Klingler M."/>
            <person name="Lorenzen M."/>
            <person name="Richards S."/>
            <person name="Roth S."/>
            <person name="Schroder R."/>
            <person name="Tautz D."/>
            <person name="Zdobnov E.M."/>
            <person name="Muzny D."/>
            <person name="Gibbs R.A."/>
            <person name="Weinstock G.M."/>
            <person name="Attaway T."/>
            <person name="Bell S."/>
            <person name="Buhay C.J."/>
            <person name="Chandrabose M.N."/>
            <person name="Chavez D."/>
            <person name="Clerk-Blankenburg K.P."/>
            <person name="Cree A."/>
            <person name="Dao M."/>
            <person name="Davis C."/>
            <person name="Chacko J."/>
            <person name="Dinh H."/>
            <person name="Dugan-Rocha S."/>
            <person name="Fowler G."/>
            <person name="Garner T.T."/>
            <person name="Garnes J."/>
            <person name="Gnirke A."/>
            <person name="Hawes A."/>
            <person name="Hernandez J."/>
            <person name="Hines S."/>
            <person name="Holder M."/>
            <person name="Hume J."/>
            <person name="Jhangiani S.N."/>
            <person name="Joshi V."/>
            <person name="Khan Z.M."/>
            <person name="Jackson L."/>
            <person name="Kovar C."/>
            <person name="Kowis A."/>
            <person name="Lee S."/>
            <person name="Lewis L.R."/>
            <person name="Margolis J."/>
            <person name="Morgan M."/>
            <person name="Nazareth L.V."/>
            <person name="Nguyen N."/>
            <person name="Okwuonu G."/>
            <person name="Parker D."/>
            <person name="Richards S."/>
            <person name="Ruiz S.J."/>
            <person name="Santibanez J."/>
            <person name="Savard J."/>
            <person name="Scherer S.E."/>
            <person name="Schneider B."/>
            <person name="Sodergren E."/>
            <person name="Tautz D."/>
            <person name="Vattahil S."/>
            <person name="Villasana D."/>
            <person name="White C.S."/>
            <person name="Wright R."/>
            <person name="Park Y."/>
            <person name="Beeman R.W."/>
            <person name="Lord J."/>
            <person name="Oppert B."/>
            <person name="Lorenzen M."/>
            <person name="Brown S."/>
            <person name="Wang L."/>
            <person name="Savard J."/>
            <person name="Tautz D."/>
            <person name="Richards S."/>
            <person name="Weinstock G."/>
            <person name="Gibbs R.A."/>
            <person name="Liu Y."/>
            <person name="Worley K."/>
            <person name="Weinstock G."/>
            <person name="Elsik C.G."/>
            <person name="Reese J.T."/>
            <person name="Elhaik E."/>
            <person name="Landan G."/>
            <person name="Graur D."/>
            <person name="Arensburger P."/>
            <person name="Atkinson P."/>
            <person name="Beeman R.W."/>
            <person name="Beidler J."/>
            <person name="Brown S.J."/>
            <person name="Demuth J.P."/>
            <person name="Drury D.W."/>
            <person name="Du Y.Z."/>
            <person name="Fujiwara H."/>
            <person name="Lorenzen M."/>
            <person name="Maselli V."/>
            <person name="Osanai M."/>
            <person name="Park Y."/>
            <person name="Robertson H.M."/>
            <person name="Tu Z."/>
            <person name="Wang J.J."/>
            <person name="Wang S."/>
            <person name="Richards S."/>
            <person name="Song H."/>
            <person name="Zhang L."/>
            <person name="Sodergren E."/>
            <person name="Werner D."/>
            <person name="Stanke M."/>
            <person name="Morgenstern B."/>
            <person name="Solovyev V."/>
            <person name="Kosarev P."/>
            <person name="Brown G."/>
            <person name="Chen H.C."/>
            <person name="Ermolaeva O."/>
            <person name="Hlavina W."/>
            <person name="Kapustin Y."/>
            <person name="Kiryutin B."/>
            <person name="Kitts P."/>
            <person name="Maglott D."/>
            <person name="Pruitt K."/>
            <person name="Sapojnikov V."/>
            <person name="Souvorov A."/>
            <person name="Mackey A.J."/>
            <person name="Waterhouse R.M."/>
            <person name="Wyder S."/>
            <person name="Zdobnov E.M."/>
            <person name="Zdobnov E.M."/>
            <person name="Wyder S."/>
            <person name="Kriventseva E.V."/>
            <person name="Kadowaki T."/>
            <person name="Bork P."/>
            <person name="Aranda M."/>
            <person name="Bao R."/>
            <person name="Beermann A."/>
            <person name="Berns N."/>
            <person name="Bolognesi R."/>
            <person name="Bonneton F."/>
            <person name="Bopp D."/>
            <person name="Brown S.J."/>
            <person name="Bucher G."/>
            <person name="Butts T."/>
            <person name="Chaumot A."/>
            <person name="Denell R.E."/>
            <person name="Ferrier D.E."/>
            <person name="Friedrich M."/>
            <person name="Gordon C.M."/>
            <person name="Jindra M."/>
            <person name="Klingler M."/>
            <person name="Lan Q."/>
            <person name="Lattorff H.M."/>
            <person name="Laudet V."/>
            <person name="von Levetsow C."/>
            <person name="Liu Z."/>
            <person name="Lutz R."/>
            <person name="Lynch J.A."/>
            <person name="da Fonseca R.N."/>
            <person name="Posnien N."/>
            <person name="Reuter R."/>
            <person name="Roth S."/>
            <person name="Savard J."/>
            <person name="Schinko J.B."/>
            <person name="Schmitt C."/>
            <person name="Schoppmeier M."/>
            <person name="Schroder R."/>
            <person name="Shippy T.D."/>
            <person name="Simonnet F."/>
            <person name="Marques-Souza H."/>
            <person name="Tautz D."/>
            <person name="Tomoyasu Y."/>
            <person name="Trauner J."/>
            <person name="Van der Zee M."/>
            <person name="Vervoort M."/>
            <person name="Wittkopp N."/>
            <person name="Wimmer E.A."/>
            <person name="Yang X."/>
            <person name="Jones A.K."/>
            <person name="Sattelle D.B."/>
            <person name="Ebert P.R."/>
            <person name="Nelson D."/>
            <person name="Scott J.G."/>
            <person name="Beeman R.W."/>
            <person name="Muthukrishnan S."/>
            <person name="Kramer K.J."/>
            <person name="Arakane Y."/>
            <person name="Beeman R.W."/>
            <person name="Zhu Q."/>
            <person name="Hogenkamp D."/>
            <person name="Dixit R."/>
            <person name="Oppert B."/>
            <person name="Jiang H."/>
            <person name="Zou Z."/>
            <person name="Marshall J."/>
            <person name="Elpidina E."/>
            <person name="Vinokurov K."/>
            <person name="Oppert C."/>
            <person name="Zou Z."/>
            <person name="Evans J."/>
            <person name="Lu Z."/>
            <person name="Zhao P."/>
            <person name="Sumathipala N."/>
            <person name="Altincicek B."/>
            <person name="Vilcinskas A."/>
            <person name="Williams M."/>
            <person name="Hultmark D."/>
            <person name="Hetru C."/>
            <person name="Jiang H."/>
            <person name="Grimmelikhuijzen C.J."/>
            <person name="Hauser F."/>
            <person name="Cazzamali G."/>
            <person name="Williamson M."/>
            <person name="Park Y."/>
            <person name="Li B."/>
            <person name="Tanaka Y."/>
            <person name="Predel R."/>
            <person name="Neupert S."/>
            <person name="Schachtner J."/>
            <person name="Verleyen P."/>
            <person name="Raible F."/>
            <person name="Bork P."/>
            <person name="Friedrich M."/>
            <person name="Walden K.K."/>
            <person name="Robertson H.M."/>
            <person name="Angeli S."/>
            <person name="Foret S."/>
            <person name="Bucher G."/>
            <person name="Schuetz S."/>
            <person name="Maleszka R."/>
            <person name="Wimmer E.A."/>
            <person name="Beeman R.W."/>
            <person name="Lorenzen M."/>
            <person name="Tomoyasu Y."/>
            <person name="Miller S.C."/>
            <person name="Grossmann D."/>
            <person name="Bucher G."/>
        </authorList>
    </citation>
    <scope>NUCLEOTIDE SEQUENCE [LARGE SCALE GENOMIC DNA]</scope>
    <source>
        <strain evidence="7 8">Georgia GA2</strain>
    </source>
</reference>
<sequence length="390" mass="43577">MTKLFLVLLSLNLVFASESVQNFKNGNKVFSADVYKEIAKNEKDDFIVSPFSAQTILALAQNGAKGETATEIRSSLRLPSSRRQINAVFKSLLQKLRKTEGCTFQTANKIYIKDKYPIKPGFNATATEIFHSSTENIDFAQNTIAAEKINNWVSERTNNTIKDLIEPQKLNQDTIAVLINALYFSGAWKKPFKATQTQKRAFKTPTDELEVDMMRKSDFLGYLESGKLDATFLQMPFRGGKDAQMVLVLPNEKGGITDLEAQLEQVYRTRNFTQEYVEVTIPKFKIETSVDFKGVLKSLGVKKAFRKADFSDLAGEKGEIRITDVLQKAFIGVDEDGVVASAATAVIFHPKSLMQGMGSKKTFTADHPFLFYIKINGVVIFTGRVVSPEV</sequence>
<evidence type="ECO:0000313" key="8">
    <source>
        <dbReference type="Proteomes" id="UP000007266"/>
    </source>
</evidence>
<dbReference type="PROSITE" id="PS00284">
    <property type="entry name" value="SERPIN"/>
    <property type="match status" value="1"/>
</dbReference>
<evidence type="ECO:0000259" key="6">
    <source>
        <dbReference type="SMART" id="SM00093"/>
    </source>
</evidence>
<dbReference type="CDD" id="cd19955">
    <property type="entry name" value="serpin48-like_insects"/>
    <property type="match status" value="1"/>
</dbReference>
<gene>
    <name evidence="7" type="primary">AUGUSTUS-3.0.2_06255</name>
    <name evidence="7" type="ORF">TcasGA2_TC006255</name>
</gene>
<dbReference type="HOGENOM" id="CLU_023330_0_1_1"/>
<dbReference type="PANTHER" id="PTHR11461">
    <property type="entry name" value="SERINE PROTEASE INHIBITOR, SERPIN"/>
    <property type="match status" value="1"/>
</dbReference>
<keyword evidence="8" id="KW-1185">Reference proteome</keyword>
<dbReference type="InterPro" id="IPR036186">
    <property type="entry name" value="Serpin_sf"/>
</dbReference>
<dbReference type="InterPro" id="IPR042185">
    <property type="entry name" value="Serpin_sf_2"/>
</dbReference>
<dbReference type="Proteomes" id="UP000007266">
    <property type="component" value="Linkage group 8"/>
</dbReference>
<dbReference type="GO" id="GO:0050776">
    <property type="term" value="P:regulation of immune response"/>
    <property type="evidence" value="ECO:0000318"/>
    <property type="project" value="GO_Central"/>
</dbReference>
<dbReference type="SUPFAM" id="SSF56574">
    <property type="entry name" value="Serpins"/>
    <property type="match status" value="1"/>
</dbReference>
<dbReference type="InParanoid" id="D6WVP4"/>
<comment type="similarity">
    <text evidence="1 4">Belongs to the serpin family.</text>
</comment>
<dbReference type="EMBL" id="KQ971357">
    <property type="protein sequence ID" value="EFA09222.1"/>
    <property type="molecule type" value="Genomic_DNA"/>
</dbReference>
<accession>D6WVP4</accession>
<dbReference type="OMA" id="ATEINKW"/>
<evidence type="ECO:0000256" key="5">
    <source>
        <dbReference type="SAM" id="SignalP"/>
    </source>
</evidence>
<dbReference type="SMART" id="SM00093">
    <property type="entry name" value="SERPIN"/>
    <property type="match status" value="1"/>
</dbReference>
<evidence type="ECO:0000256" key="3">
    <source>
        <dbReference type="ARBA" id="ARBA00022900"/>
    </source>
</evidence>
<organism evidence="7 8">
    <name type="scientific">Tribolium castaneum</name>
    <name type="common">Red flour beetle</name>
    <dbReference type="NCBI Taxonomy" id="7070"/>
    <lineage>
        <taxon>Eukaryota</taxon>
        <taxon>Metazoa</taxon>
        <taxon>Ecdysozoa</taxon>
        <taxon>Arthropoda</taxon>
        <taxon>Hexapoda</taxon>
        <taxon>Insecta</taxon>
        <taxon>Pterygota</taxon>
        <taxon>Neoptera</taxon>
        <taxon>Endopterygota</taxon>
        <taxon>Coleoptera</taxon>
        <taxon>Polyphaga</taxon>
        <taxon>Cucujiformia</taxon>
        <taxon>Tenebrionidae</taxon>
        <taxon>Tenebrionidae incertae sedis</taxon>
        <taxon>Tribolium</taxon>
    </lineage>
</organism>
<feature type="chain" id="PRO_5003089695" evidence="5">
    <location>
        <begin position="17"/>
        <end position="390"/>
    </location>
</feature>
<keyword evidence="2" id="KW-0646">Protease inhibitor</keyword>
<dbReference type="InterPro" id="IPR023796">
    <property type="entry name" value="Serpin_dom"/>
</dbReference>